<name>A0A2N5SGP4_9BASI</name>
<feature type="compositionally biased region" description="Pro residues" evidence="1">
    <location>
        <begin position="286"/>
        <end position="295"/>
    </location>
</feature>
<evidence type="ECO:0000256" key="1">
    <source>
        <dbReference type="SAM" id="MobiDB-lite"/>
    </source>
</evidence>
<accession>A0A2N5SGP4</accession>
<reference evidence="2 3" key="1">
    <citation type="submission" date="2017-11" db="EMBL/GenBank/DDBJ databases">
        <title>De novo assembly and phasing of dikaryotic genomes from two isolates of Puccinia coronata f. sp. avenae, the causal agent of oat crown rust.</title>
        <authorList>
            <person name="Miller M.E."/>
            <person name="Zhang Y."/>
            <person name="Omidvar V."/>
            <person name="Sperschneider J."/>
            <person name="Schwessinger B."/>
            <person name="Raley C."/>
            <person name="Palmer J.M."/>
            <person name="Garnica D."/>
            <person name="Upadhyaya N."/>
            <person name="Rathjen J."/>
            <person name="Taylor J.M."/>
            <person name="Park R.F."/>
            <person name="Dodds P.N."/>
            <person name="Hirsch C.D."/>
            <person name="Kianian S.F."/>
            <person name="Figueroa M."/>
        </authorList>
    </citation>
    <scope>NUCLEOTIDE SEQUENCE [LARGE SCALE GENOMIC DNA]</scope>
    <source>
        <strain evidence="2">12NC29</strain>
    </source>
</reference>
<feature type="compositionally biased region" description="Low complexity" evidence="1">
    <location>
        <begin position="191"/>
        <end position="212"/>
    </location>
</feature>
<gene>
    <name evidence="2" type="ORF">PCANC_23377</name>
</gene>
<evidence type="ECO:0000313" key="3">
    <source>
        <dbReference type="Proteomes" id="UP000235388"/>
    </source>
</evidence>
<keyword evidence="3" id="KW-1185">Reference proteome</keyword>
<proteinExistence type="predicted"/>
<sequence length="295" mass="34157">MTAAVLQPNPAKTMSDVFHGQWLLFMNAKEQNNHPMMRLTLSQAISLQDALEGLLGTRRMLEISEGWIAREELALLDQADSPARLAHRQEQDLTMHPLAPHHLIPAHQQRLLMPNDQYMHPDIDTQMRPATALQHQAQQTHPPHLQAPVPTRPATGHPVLQMPAAPPIPPRPDNQIHQQKQMVPHYQAHSYYANPPNQPQPEYQQQAQYPPPQGRLQYQGQLQYTGPQYHRPYQRNQENSWHRRYDPMASMMQMGTFFMRAEHTMSRMQRLRHRGRSYRGNYGNNQPPPPPGNFQ</sequence>
<evidence type="ECO:0000313" key="2">
    <source>
        <dbReference type="EMBL" id="PLW12411.1"/>
    </source>
</evidence>
<comment type="caution">
    <text evidence="2">The sequence shown here is derived from an EMBL/GenBank/DDBJ whole genome shotgun (WGS) entry which is preliminary data.</text>
</comment>
<feature type="region of interest" description="Disordered" evidence="1">
    <location>
        <begin position="276"/>
        <end position="295"/>
    </location>
</feature>
<feature type="compositionally biased region" description="Low complexity" evidence="1">
    <location>
        <begin position="137"/>
        <end position="148"/>
    </location>
</feature>
<feature type="region of interest" description="Disordered" evidence="1">
    <location>
        <begin position="137"/>
        <end position="212"/>
    </location>
</feature>
<dbReference type="Proteomes" id="UP000235388">
    <property type="component" value="Unassembled WGS sequence"/>
</dbReference>
<organism evidence="2 3">
    <name type="scientific">Puccinia coronata f. sp. avenae</name>
    <dbReference type="NCBI Taxonomy" id="200324"/>
    <lineage>
        <taxon>Eukaryota</taxon>
        <taxon>Fungi</taxon>
        <taxon>Dikarya</taxon>
        <taxon>Basidiomycota</taxon>
        <taxon>Pucciniomycotina</taxon>
        <taxon>Pucciniomycetes</taxon>
        <taxon>Pucciniales</taxon>
        <taxon>Pucciniaceae</taxon>
        <taxon>Puccinia</taxon>
    </lineage>
</organism>
<dbReference type="AlphaFoldDB" id="A0A2N5SGP4"/>
<dbReference type="EMBL" id="PGCJ01000983">
    <property type="protein sequence ID" value="PLW12411.1"/>
    <property type="molecule type" value="Genomic_DNA"/>
</dbReference>
<protein>
    <submittedName>
        <fullName evidence="2">Uncharacterized protein</fullName>
    </submittedName>
</protein>